<evidence type="ECO:0000313" key="5">
    <source>
        <dbReference type="EMBL" id="NML61625.1"/>
    </source>
</evidence>
<dbReference type="InterPro" id="IPR041722">
    <property type="entry name" value="TakP/all3028"/>
</dbReference>
<feature type="binding site" evidence="3">
    <location>
        <position position="214"/>
    </location>
    <ligand>
        <name>Na(+)</name>
        <dbReference type="ChEBI" id="CHEBI:29101"/>
    </ligand>
</feature>
<dbReference type="NCBIfam" id="NF037995">
    <property type="entry name" value="TRAP_S1"/>
    <property type="match status" value="1"/>
</dbReference>
<dbReference type="SUPFAM" id="SSF53850">
    <property type="entry name" value="Periplasmic binding protein-like II"/>
    <property type="match status" value="1"/>
</dbReference>
<sequence length="362" mass="40041">MERRSFIKKAAVGASAAAVAAPALAQSLPTINWRLASSFPKSLDTIFAASDTLSKRVSQLTGGKFNIRTFAAGEIVPGLQVMDAVQAGTVEMGHSASYYYFGKDPTFAFDCAVPFGLTSRQHTAWFDQGGGRELTREFFRGYGIVNFLGGNSGTQMGGWYRKEIKSVADLKGMKMRVAGFAGQVLTRLGVVPQQLAGGDIYPALEKGTIDAAEWVGPYDDEKLGFFKVAPFYYAPGWWESGANFSFYVGVKEWEKLPKEYQAALEVATYEAHVVMQAEYDTKNPAALARLLKNGVKLRTFSRDIMDACYKNAQAVMNEEAAKNAKFKKIYEPWKRFQRDQNMWASVSEASMQDFLIRAGRAK</sequence>
<dbReference type="EMBL" id="JABBGG010000005">
    <property type="protein sequence ID" value="NML61625.1"/>
    <property type="molecule type" value="Genomic_DNA"/>
</dbReference>
<dbReference type="Proteomes" id="UP000583752">
    <property type="component" value="Unassembled WGS sequence"/>
</dbReference>
<dbReference type="PANTHER" id="PTHR33376">
    <property type="match status" value="1"/>
</dbReference>
<comment type="caution">
    <text evidence="5">The sequence shown here is derived from an EMBL/GenBank/DDBJ whole genome shotgun (WGS) entry which is preliminary data.</text>
</comment>
<feature type="binding site" evidence="3">
    <location>
        <position position="213"/>
    </location>
    <ligand>
        <name>substrate</name>
    </ligand>
</feature>
<feature type="chain" id="PRO_5032609260" evidence="4">
    <location>
        <begin position="26"/>
        <end position="362"/>
    </location>
</feature>
<dbReference type="CDD" id="cd13682">
    <property type="entry name" value="PBP2_TRAP_alpha-ketoacid"/>
    <property type="match status" value="1"/>
</dbReference>
<accession>A0A848HJN5</accession>
<keyword evidence="6" id="KW-1185">Reference proteome</keyword>
<evidence type="ECO:0000256" key="2">
    <source>
        <dbReference type="PIRSR" id="PIRSR039026-1"/>
    </source>
</evidence>
<dbReference type="PANTHER" id="PTHR33376:SF5">
    <property type="entry name" value="EXTRACYTOPLASMIC SOLUTE RECEPTOR PROTEIN"/>
    <property type="match status" value="1"/>
</dbReference>
<feature type="binding site" evidence="2">
    <location>
        <position position="155"/>
    </location>
    <ligand>
        <name>substrate</name>
    </ligand>
</feature>
<evidence type="ECO:0000256" key="1">
    <source>
        <dbReference type="ARBA" id="ARBA00022729"/>
    </source>
</evidence>
<dbReference type="RefSeq" id="WP_169465708.1">
    <property type="nucleotide sequence ID" value="NZ_JABBGG010000005.1"/>
</dbReference>
<protein>
    <submittedName>
        <fullName evidence="5">TRAP transporter substrate-binding protein</fullName>
    </submittedName>
</protein>
<dbReference type="GO" id="GO:0046872">
    <property type="term" value="F:metal ion binding"/>
    <property type="evidence" value="ECO:0007669"/>
    <property type="project" value="UniProtKB-KW"/>
</dbReference>
<dbReference type="InterPro" id="IPR038404">
    <property type="entry name" value="TRAP_DctP_sf"/>
</dbReference>
<dbReference type="AlphaFoldDB" id="A0A848HJN5"/>
<keyword evidence="1 4" id="KW-0732">Signal</keyword>
<dbReference type="NCBIfam" id="TIGR01409">
    <property type="entry name" value="TAT_signal_seq"/>
    <property type="match status" value="1"/>
</dbReference>
<dbReference type="GO" id="GO:0031317">
    <property type="term" value="C:tripartite ATP-independent periplasmic transporter complex"/>
    <property type="evidence" value="ECO:0007669"/>
    <property type="project" value="InterPro"/>
</dbReference>
<reference evidence="5 6" key="1">
    <citation type="submission" date="2020-04" db="EMBL/GenBank/DDBJ databases">
        <title>Massilia sp. RP-1-19 isolated from soil.</title>
        <authorList>
            <person name="Dahal R.H."/>
        </authorList>
    </citation>
    <scope>NUCLEOTIDE SEQUENCE [LARGE SCALE GENOMIC DNA]</scope>
    <source>
        <strain evidence="5 6">RP-1-19</strain>
    </source>
</reference>
<evidence type="ECO:0000313" key="6">
    <source>
        <dbReference type="Proteomes" id="UP000583752"/>
    </source>
</evidence>
<dbReference type="GO" id="GO:0055085">
    <property type="term" value="P:transmembrane transport"/>
    <property type="evidence" value="ECO:0007669"/>
    <property type="project" value="InterPro"/>
</dbReference>
<evidence type="ECO:0000256" key="3">
    <source>
        <dbReference type="PIRSR" id="PIRSR039026-2"/>
    </source>
</evidence>
<dbReference type="Pfam" id="PF03480">
    <property type="entry name" value="DctP"/>
    <property type="match status" value="1"/>
</dbReference>
<dbReference type="PROSITE" id="PS51318">
    <property type="entry name" value="TAT"/>
    <property type="match status" value="1"/>
</dbReference>
<dbReference type="InterPro" id="IPR006311">
    <property type="entry name" value="TAT_signal"/>
</dbReference>
<dbReference type="Gene3D" id="3.40.190.170">
    <property type="entry name" value="Bacterial extracellular solute-binding protein, family 7"/>
    <property type="match status" value="1"/>
</dbReference>
<feature type="binding site" evidence="2">
    <location>
        <position position="176"/>
    </location>
    <ligand>
        <name>substrate</name>
    </ligand>
</feature>
<dbReference type="GO" id="GO:0043177">
    <property type="term" value="F:organic acid binding"/>
    <property type="evidence" value="ECO:0007669"/>
    <property type="project" value="InterPro"/>
</dbReference>
<keyword evidence="3" id="KW-0479">Metal-binding</keyword>
<dbReference type="Gene3D" id="3.40.190.10">
    <property type="entry name" value="Periplasmic binding protein-like II"/>
    <property type="match status" value="1"/>
</dbReference>
<dbReference type="InterPro" id="IPR026289">
    <property type="entry name" value="SBP_TakP-like"/>
</dbReference>
<proteinExistence type="predicted"/>
<dbReference type="PIRSF" id="PIRSF039026">
    <property type="entry name" value="SiaP"/>
    <property type="match status" value="1"/>
</dbReference>
<feature type="binding site" evidence="3">
    <location>
        <position position="239"/>
    </location>
    <ligand>
        <name>substrate</name>
    </ligand>
</feature>
<dbReference type="InterPro" id="IPR019546">
    <property type="entry name" value="TAT_signal_bac_arc"/>
</dbReference>
<name>A0A848HJN5_9BURK</name>
<gene>
    <name evidence="5" type="ORF">HHL21_11145</name>
</gene>
<organism evidence="5 6">
    <name type="scientific">Massilia polaris</name>
    <dbReference type="NCBI Taxonomy" id="2728846"/>
    <lineage>
        <taxon>Bacteria</taxon>
        <taxon>Pseudomonadati</taxon>
        <taxon>Pseudomonadota</taxon>
        <taxon>Betaproteobacteria</taxon>
        <taxon>Burkholderiales</taxon>
        <taxon>Oxalobacteraceae</taxon>
        <taxon>Telluria group</taxon>
        <taxon>Massilia</taxon>
    </lineage>
</organism>
<evidence type="ECO:0000256" key="4">
    <source>
        <dbReference type="SAM" id="SignalP"/>
    </source>
</evidence>
<dbReference type="InterPro" id="IPR018389">
    <property type="entry name" value="DctP_fam"/>
</dbReference>
<feature type="signal peptide" evidence="4">
    <location>
        <begin position="1"/>
        <end position="25"/>
    </location>
</feature>
<dbReference type="GO" id="GO:0015849">
    <property type="term" value="P:organic acid transport"/>
    <property type="evidence" value="ECO:0007669"/>
    <property type="project" value="InterPro"/>
</dbReference>